<name>A0ABQ2V4H2_9PSEU</name>
<organism evidence="1 2">
    <name type="scientific">Lentzea flava</name>
    <dbReference type="NCBI Taxonomy" id="103732"/>
    <lineage>
        <taxon>Bacteria</taxon>
        <taxon>Bacillati</taxon>
        <taxon>Actinomycetota</taxon>
        <taxon>Actinomycetes</taxon>
        <taxon>Pseudonocardiales</taxon>
        <taxon>Pseudonocardiaceae</taxon>
        <taxon>Lentzea</taxon>
    </lineage>
</organism>
<sequence length="124" mass="13310">MTEVKLLVDAGAVDDAELHRLTASLFKDLRTTGLVKVVRTETDAPANTKSGTAAQLGELIITGTFSTATVATLGRVITAYIGRTKARSVVWQDGDRKVELTGVSKKDQLALVELLADERDEPVE</sequence>
<evidence type="ECO:0000313" key="1">
    <source>
        <dbReference type="EMBL" id="GGU68625.1"/>
    </source>
</evidence>
<keyword evidence="2" id="KW-1185">Reference proteome</keyword>
<dbReference type="EMBL" id="BMRE01000044">
    <property type="protein sequence ID" value="GGU68625.1"/>
    <property type="molecule type" value="Genomic_DNA"/>
</dbReference>
<reference evidence="2" key="1">
    <citation type="journal article" date="2019" name="Int. J. Syst. Evol. Microbiol.">
        <title>The Global Catalogue of Microorganisms (GCM) 10K type strain sequencing project: providing services to taxonomists for standard genome sequencing and annotation.</title>
        <authorList>
            <consortium name="The Broad Institute Genomics Platform"/>
            <consortium name="The Broad Institute Genome Sequencing Center for Infectious Disease"/>
            <person name="Wu L."/>
            <person name="Ma J."/>
        </authorList>
    </citation>
    <scope>NUCLEOTIDE SEQUENCE [LARGE SCALE GENOMIC DNA]</scope>
    <source>
        <strain evidence="2">JCM 3296</strain>
    </source>
</reference>
<proteinExistence type="predicted"/>
<accession>A0ABQ2V4H2</accession>
<dbReference type="Proteomes" id="UP000649573">
    <property type="component" value="Unassembled WGS sequence"/>
</dbReference>
<comment type="caution">
    <text evidence="1">The sequence shown here is derived from an EMBL/GenBank/DDBJ whole genome shotgun (WGS) entry which is preliminary data.</text>
</comment>
<protein>
    <submittedName>
        <fullName evidence="1">Uncharacterized protein</fullName>
    </submittedName>
</protein>
<gene>
    <name evidence="1" type="ORF">GCM10010178_70600</name>
</gene>
<evidence type="ECO:0000313" key="2">
    <source>
        <dbReference type="Proteomes" id="UP000649573"/>
    </source>
</evidence>